<dbReference type="InterPro" id="IPR058245">
    <property type="entry name" value="NreC/VraR/RcsB-like_REC"/>
</dbReference>
<dbReference type="CDD" id="cd06170">
    <property type="entry name" value="LuxR_C_like"/>
    <property type="match status" value="1"/>
</dbReference>
<evidence type="ECO:0000256" key="5">
    <source>
        <dbReference type="PROSITE-ProRule" id="PRU00169"/>
    </source>
</evidence>
<evidence type="ECO:0000256" key="2">
    <source>
        <dbReference type="ARBA" id="ARBA00023015"/>
    </source>
</evidence>
<gene>
    <name evidence="8" type="ORF">AS188_14990</name>
    <name evidence="9" type="ORF">KFL01_15270</name>
</gene>
<reference evidence="8 10" key="1">
    <citation type="submission" date="2015-11" db="EMBL/GenBank/DDBJ databases">
        <title>Complete Genome Sequence of Kocuria flava strain HO-9041.</title>
        <authorList>
            <person name="Zhou M."/>
            <person name="Dai J."/>
        </authorList>
    </citation>
    <scope>NUCLEOTIDE SEQUENCE [LARGE SCALE GENOMIC DNA]</scope>
    <source>
        <strain evidence="8 10">HO-9041</strain>
    </source>
</reference>
<evidence type="ECO:0000313" key="8">
    <source>
        <dbReference type="EMBL" id="ALU40834.1"/>
    </source>
</evidence>
<evidence type="ECO:0000259" key="6">
    <source>
        <dbReference type="PROSITE" id="PS50043"/>
    </source>
</evidence>
<protein>
    <submittedName>
        <fullName evidence="9">DNA-binding response regulator</fullName>
    </submittedName>
    <submittedName>
        <fullName evidence="8">LuxR family transcriptional regulator</fullName>
    </submittedName>
</protein>
<dbReference type="OrthoDB" id="9808843at2"/>
<dbReference type="STRING" id="446860.AS188_14990"/>
<dbReference type="Pfam" id="PF00072">
    <property type="entry name" value="Response_reg"/>
    <property type="match status" value="1"/>
</dbReference>
<dbReference type="PROSITE" id="PS50043">
    <property type="entry name" value="HTH_LUXR_2"/>
    <property type="match status" value="1"/>
</dbReference>
<organism evidence="8 10">
    <name type="scientific">Kocuria flava</name>
    <dbReference type="NCBI Taxonomy" id="446860"/>
    <lineage>
        <taxon>Bacteria</taxon>
        <taxon>Bacillati</taxon>
        <taxon>Actinomycetota</taxon>
        <taxon>Actinomycetes</taxon>
        <taxon>Micrococcales</taxon>
        <taxon>Micrococcaceae</taxon>
        <taxon>Kocuria</taxon>
    </lineage>
</organism>
<evidence type="ECO:0000256" key="1">
    <source>
        <dbReference type="ARBA" id="ARBA00022553"/>
    </source>
</evidence>
<evidence type="ECO:0000313" key="9">
    <source>
        <dbReference type="EMBL" id="GEO92221.1"/>
    </source>
</evidence>
<dbReference type="SUPFAM" id="SSF52172">
    <property type="entry name" value="CheY-like"/>
    <property type="match status" value="1"/>
</dbReference>
<feature type="domain" description="HTH luxR-type" evidence="6">
    <location>
        <begin position="158"/>
        <end position="223"/>
    </location>
</feature>
<dbReference type="InterPro" id="IPR011006">
    <property type="entry name" value="CheY-like_superfamily"/>
</dbReference>
<dbReference type="Gene3D" id="3.40.50.2300">
    <property type="match status" value="1"/>
</dbReference>
<dbReference type="GO" id="GO:0003677">
    <property type="term" value="F:DNA binding"/>
    <property type="evidence" value="ECO:0007669"/>
    <property type="project" value="UniProtKB-KW"/>
</dbReference>
<accession>A0A0U2XRJ3</accession>
<dbReference type="CDD" id="cd17535">
    <property type="entry name" value="REC_NarL-like"/>
    <property type="match status" value="1"/>
</dbReference>
<dbReference type="Proteomes" id="UP000057181">
    <property type="component" value="Chromosome"/>
</dbReference>
<dbReference type="PROSITE" id="PS50110">
    <property type="entry name" value="RESPONSE_REGULATORY"/>
    <property type="match status" value="1"/>
</dbReference>
<evidence type="ECO:0000313" key="11">
    <source>
        <dbReference type="Proteomes" id="UP000321155"/>
    </source>
</evidence>
<dbReference type="InterPro" id="IPR000792">
    <property type="entry name" value="Tscrpt_reg_LuxR_C"/>
</dbReference>
<reference evidence="9 11" key="2">
    <citation type="submission" date="2019-07" db="EMBL/GenBank/DDBJ databases">
        <title>Whole genome shotgun sequence of Kocuria flava NBRC 107626.</title>
        <authorList>
            <person name="Hosoyama A."/>
            <person name="Uohara A."/>
            <person name="Ohji S."/>
            <person name="Ichikawa N."/>
        </authorList>
    </citation>
    <scope>NUCLEOTIDE SEQUENCE [LARGE SCALE GENOMIC DNA]</scope>
    <source>
        <strain evidence="9 11">NBRC 107626</strain>
    </source>
</reference>
<proteinExistence type="predicted"/>
<dbReference type="Pfam" id="PF00196">
    <property type="entry name" value="GerE"/>
    <property type="match status" value="1"/>
</dbReference>
<dbReference type="InterPro" id="IPR001789">
    <property type="entry name" value="Sig_transdc_resp-reg_receiver"/>
</dbReference>
<dbReference type="EMBL" id="CP013254">
    <property type="protein sequence ID" value="ALU40834.1"/>
    <property type="molecule type" value="Genomic_DNA"/>
</dbReference>
<keyword evidence="2" id="KW-0805">Transcription regulation</keyword>
<keyword evidence="4" id="KW-0804">Transcription</keyword>
<dbReference type="AlphaFoldDB" id="A0A0U2XRJ3"/>
<evidence type="ECO:0000259" key="7">
    <source>
        <dbReference type="PROSITE" id="PS50110"/>
    </source>
</evidence>
<dbReference type="KEGG" id="kfv:AS188_14990"/>
<evidence type="ECO:0000313" key="10">
    <source>
        <dbReference type="Proteomes" id="UP000057181"/>
    </source>
</evidence>
<dbReference type="SMART" id="SM00448">
    <property type="entry name" value="REC"/>
    <property type="match status" value="1"/>
</dbReference>
<evidence type="ECO:0000256" key="4">
    <source>
        <dbReference type="ARBA" id="ARBA00023163"/>
    </source>
</evidence>
<dbReference type="SMART" id="SM00421">
    <property type="entry name" value="HTH_LUXR"/>
    <property type="match status" value="1"/>
</dbReference>
<dbReference type="InterPro" id="IPR039420">
    <property type="entry name" value="WalR-like"/>
</dbReference>
<dbReference type="Proteomes" id="UP000321155">
    <property type="component" value="Unassembled WGS sequence"/>
</dbReference>
<dbReference type="GO" id="GO:0000160">
    <property type="term" value="P:phosphorelay signal transduction system"/>
    <property type="evidence" value="ECO:0007669"/>
    <property type="project" value="InterPro"/>
</dbReference>
<keyword evidence="3 9" id="KW-0238">DNA-binding</keyword>
<dbReference type="PRINTS" id="PR00038">
    <property type="entry name" value="HTHLUXR"/>
</dbReference>
<dbReference type="PANTHER" id="PTHR43214:SF24">
    <property type="entry name" value="TRANSCRIPTIONAL REGULATORY PROTEIN NARL-RELATED"/>
    <property type="match status" value="1"/>
</dbReference>
<dbReference type="PANTHER" id="PTHR43214">
    <property type="entry name" value="TWO-COMPONENT RESPONSE REGULATOR"/>
    <property type="match status" value="1"/>
</dbReference>
<evidence type="ECO:0000256" key="3">
    <source>
        <dbReference type="ARBA" id="ARBA00023125"/>
    </source>
</evidence>
<sequence>MEKRLVGVSDCRVLVVDDQPLMLEALKSFFSAEPGFEVIGTASNGKEGVDRCAALDPDVVLMDMKMPVMDGIEATSLITRHSPRSKVLALTTFSTLEFVVPALRAGAAGYLVKDARPEEIITAVHQVMDNEIALSPAIARALADNVISVPDTQSRPADDNLRSLLTDREMETVTLLAQGLSNREIAAQMHVSEGSVKAYLGRVCEKFGVRDRVQALIKAYQSGLVEPQLRDV</sequence>
<keyword evidence="11" id="KW-1185">Reference proteome</keyword>
<feature type="domain" description="Response regulatory" evidence="7">
    <location>
        <begin position="12"/>
        <end position="128"/>
    </location>
</feature>
<dbReference type="PROSITE" id="PS00622">
    <property type="entry name" value="HTH_LUXR_1"/>
    <property type="match status" value="1"/>
</dbReference>
<feature type="modified residue" description="4-aspartylphosphate" evidence="5">
    <location>
        <position position="63"/>
    </location>
</feature>
<dbReference type="EMBL" id="BJZR01000035">
    <property type="protein sequence ID" value="GEO92221.1"/>
    <property type="molecule type" value="Genomic_DNA"/>
</dbReference>
<dbReference type="GO" id="GO:0006355">
    <property type="term" value="P:regulation of DNA-templated transcription"/>
    <property type="evidence" value="ECO:0007669"/>
    <property type="project" value="InterPro"/>
</dbReference>
<name>A0A0U2XRJ3_9MICC</name>
<keyword evidence="1 5" id="KW-0597">Phosphoprotein</keyword>